<dbReference type="STRING" id="1445510.YC6258_04609"/>
<dbReference type="HOGENOM" id="CLU_357438_0_0_6"/>
<dbReference type="Pfam" id="PF13480">
    <property type="entry name" value="Acetyltransf_6"/>
    <property type="match status" value="1"/>
</dbReference>
<dbReference type="InterPro" id="IPR015421">
    <property type="entry name" value="PyrdxlP-dep_Trfase_major"/>
</dbReference>
<dbReference type="InterPro" id="IPR015424">
    <property type="entry name" value="PyrdxlP-dep_Trfase"/>
</dbReference>
<dbReference type="OrthoDB" id="9807157at2"/>
<dbReference type="EMBL" id="CP007142">
    <property type="protein sequence ID" value="AJQ96641.1"/>
    <property type="molecule type" value="Genomic_DNA"/>
</dbReference>
<dbReference type="InterPro" id="IPR038740">
    <property type="entry name" value="BioF2-like_GNAT_dom"/>
</dbReference>
<proteinExistence type="predicted"/>
<evidence type="ECO:0000259" key="4">
    <source>
        <dbReference type="Pfam" id="PF13480"/>
    </source>
</evidence>
<keyword evidence="2 5" id="KW-0808">Transferase</keyword>
<evidence type="ECO:0000313" key="6">
    <source>
        <dbReference type="Proteomes" id="UP000032266"/>
    </source>
</evidence>
<name>A0A0C5VQV8_9GAMM</name>
<evidence type="ECO:0000256" key="2">
    <source>
        <dbReference type="ARBA" id="ARBA00022679"/>
    </source>
</evidence>
<dbReference type="EC" id="2.3.1.29" evidence="5"/>
<dbReference type="InterPro" id="IPR004839">
    <property type="entry name" value="Aminotransferase_I/II_large"/>
</dbReference>
<sequence>MARQQAIDLADQVFTVGRNREILHLYSEDEQLNGRTLTVKQKQLVNFGSCSYLGLEKDERLIEACVDAARRYGTQFSSSRTYMSTNQYQELESLFYQLYGQPCLVSPTTSLGHISTFPTLVKPGDLIVLDHQVHASIQTACKILKAQGERIEMIRHNDLNHLEKLIKQHRQTRGKIWYCVDGVYSMYGDLAPIDELYQLMDRYPEFYLYADDAHGMSWCGQNGKGSVRGSREHHPQMVLAVSLNKAFGCAGGLLVFPNQEMRRRVRSCGGGLVFSGPIQPPLLGAAIASANIHLSGEIEVLQQKLEERIKYCLMLIEQYNLPDVAFSGSPIFYIGTSELNAGINLVKRLHNDGFYVNTGLFPTVPLTNTGVRFTLTNHVTFEDIENLISAIAKHYPLALEEENVTSVTVANAFKLRSPQKENFLKSYPNILKPNFKVKISYSIKELEKEWDSISTFKGSTGTTNLRLLEEVFGVSKQQDVDHNHWLFRYITIRDQNNTIVLMAFFTICDIKTDMFSRPELSDLASIKRLENPDAFTSRCLMLGSPVTEGMHMYIDERHIQRSEVLSLFLNQAKNMQLNLKAEVLSLRDFPPDHWVSEHIASKGFLVEQLPETHYLEQAKNFATEEFIFNLKRDYRKHWKKNIIPFISKYSCHKRESIDRDTLNNFFNMYLNQQKKAKEISTFALPIELLWNSTNNGYWTCLELKHNTSSAACMFVMVDQGELFCMLLGTNPEFKKLGVYRACLYYAGKYARDLGLAKIHFGLTASLEKKRMGAISQPLVAFVRTTNNYQIETLESLSKGRNFSL</sequence>
<gene>
    <name evidence="5" type="ORF">YC6258_04609</name>
</gene>
<dbReference type="SUPFAM" id="SSF53383">
    <property type="entry name" value="PLP-dependent transferases"/>
    <property type="match status" value="1"/>
</dbReference>
<evidence type="ECO:0000313" key="5">
    <source>
        <dbReference type="EMBL" id="AJQ96641.1"/>
    </source>
</evidence>
<dbReference type="Proteomes" id="UP000032266">
    <property type="component" value="Chromosome"/>
</dbReference>
<dbReference type="InterPro" id="IPR016181">
    <property type="entry name" value="Acyl_CoA_acyltransferase"/>
</dbReference>
<dbReference type="GO" id="GO:0008890">
    <property type="term" value="F:glycine C-acetyltransferase activity"/>
    <property type="evidence" value="ECO:0007669"/>
    <property type="project" value="UniProtKB-EC"/>
</dbReference>
<feature type="domain" description="BioF2-like acetyltransferase" evidence="4">
    <location>
        <begin position="688"/>
        <end position="763"/>
    </location>
</feature>
<dbReference type="AlphaFoldDB" id="A0A0C5VQV8"/>
<dbReference type="InterPro" id="IPR015422">
    <property type="entry name" value="PyrdxlP-dep_Trfase_small"/>
</dbReference>
<protein>
    <submittedName>
        <fullName evidence="5">7-keto-8-aminopelargonate synthetase-related enzyme</fullName>
        <ecNumber evidence="5">2.3.1.29</ecNumber>
    </submittedName>
</protein>
<reference evidence="5 6" key="1">
    <citation type="submission" date="2014-01" db="EMBL/GenBank/DDBJ databases">
        <title>Full genme sequencing of cellulolytic bacterium Gynuella sunshinyii YC6258T gen. nov., sp. nov.</title>
        <authorList>
            <person name="Khan H."/>
            <person name="Chung E.J."/>
            <person name="Chung Y.R."/>
        </authorList>
    </citation>
    <scope>NUCLEOTIDE SEQUENCE [LARGE SCALE GENOMIC DNA]</scope>
    <source>
        <strain evidence="5 6">YC6258</strain>
    </source>
</reference>
<dbReference type="RefSeq" id="WP_052830448.1">
    <property type="nucleotide sequence ID" value="NZ_CP007142.1"/>
</dbReference>
<dbReference type="Gene3D" id="3.40.630.30">
    <property type="match status" value="1"/>
</dbReference>
<keyword evidence="5" id="KW-0012">Acyltransferase</keyword>
<dbReference type="KEGG" id="gsn:YC6258_04609"/>
<accession>A0A0C5VQV8</accession>
<dbReference type="InterPro" id="IPR050087">
    <property type="entry name" value="AON_synthase_class-II"/>
</dbReference>
<feature type="domain" description="Aminotransferase class I/classII large" evidence="3">
    <location>
        <begin position="43"/>
        <end position="391"/>
    </location>
</feature>
<organism evidence="5 6">
    <name type="scientific">Gynuella sunshinyii YC6258</name>
    <dbReference type="NCBI Taxonomy" id="1445510"/>
    <lineage>
        <taxon>Bacteria</taxon>
        <taxon>Pseudomonadati</taxon>
        <taxon>Pseudomonadota</taxon>
        <taxon>Gammaproteobacteria</taxon>
        <taxon>Oceanospirillales</taxon>
        <taxon>Saccharospirillaceae</taxon>
        <taxon>Gynuella</taxon>
    </lineage>
</organism>
<comment type="cofactor">
    <cofactor evidence="1">
        <name>pyridoxal 5'-phosphate</name>
        <dbReference type="ChEBI" id="CHEBI:597326"/>
    </cofactor>
</comment>
<dbReference type="Gene3D" id="3.90.1150.10">
    <property type="entry name" value="Aspartate Aminotransferase, domain 1"/>
    <property type="match status" value="1"/>
</dbReference>
<dbReference type="Pfam" id="PF00155">
    <property type="entry name" value="Aminotran_1_2"/>
    <property type="match status" value="1"/>
</dbReference>
<evidence type="ECO:0000259" key="3">
    <source>
        <dbReference type="Pfam" id="PF00155"/>
    </source>
</evidence>
<dbReference type="GO" id="GO:0030170">
    <property type="term" value="F:pyridoxal phosphate binding"/>
    <property type="evidence" value="ECO:0007669"/>
    <property type="project" value="InterPro"/>
</dbReference>
<evidence type="ECO:0000256" key="1">
    <source>
        <dbReference type="ARBA" id="ARBA00001933"/>
    </source>
</evidence>
<dbReference type="SUPFAM" id="SSF55729">
    <property type="entry name" value="Acyl-CoA N-acyltransferases (Nat)"/>
    <property type="match status" value="1"/>
</dbReference>
<keyword evidence="6" id="KW-1185">Reference proteome</keyword>
<dbReference type="PANTHER" id="PTHR13693">
    <property type="entry name" value="CLASS II AMINOTRANSFERASE/8-AMINO-7-OXONONANOATE SYNTHASE"/>
    <property type="match status" value="1"/>
</dbReference>
<dbReference type="Gene3D" id="3.40.640.10">
    <property type="entry name" value="Type I PLP-dependent aspartate aminotransferase-like (Major domain)"/>
    <property type="match status" value="1"/>
</dbReference>